<keyword evidence="2" id="KW-0732">Signal</keyword>
<sequence length="129" mass="14892">MRFYYIALAVASALCTSTDGFEAGSYSAGHASLRTAQQEDDTGMPRFLIDENADGSRVETSNDNSLSKPQGGKKVDLHEERLFDILYDDDDDDKLLVYDRYDGRYHSRKRYRVSRYHDDDDDSYVYYND</sequence>
<dbReference type="Proteomes" id="UP001160483">
    <property type="component" value="Unassembled WGS sequence"/>
</dbReference>
<reference evidence="3 5" key="1">
    <citation type="submission" date="2021-11" db="EMBL/GenBank/DDBJ databases">
        <authorList>
            <person name="Islam A."/>
            <person name="Islam S."/>
            <person name="Flora M.S."/>
            <person name="Rahman M."/>
            <person name="Ziaur R.M."/>
            <person name="Epstein J.H."/>
            <person name="Hassan M."/>
            <person name="Klassen M."/>
            <person name="Woodard K."/>
            <person name="Webb A."/>
            <person name="Webby R.J."/>
            <person name="El Zowalaty M.E."/>
        </authorList>
    </citation>
    <scope>NUCLEOTIDE SEQUENCE</scope>
    <source>
        <strain evidence="4">Pbs1</strain>
        <strain evidence="3">Pbs3</strain>
    </source>
</reference>
<evidence type="ECO:0000313" key="4">
    <source>
        <dbReference type="EMBL" id="CAH0521140.1"/>
    </source>
</evidence>
<accession>A0AAU9L060</accession>
<comment type="caution">
    <text evidence="3">The sequence shown here is derived from an EMBL/GenBank/DDBJ whole genome shotgun (WGS) entry which is preliminary data.</text>
</comment>
<dbReference type="EMBL" id="CAKKTJ010000321">
    <property type="protein sequence ID" value="CAH0479947.1"/>
    <property type="molecule type" value="Genomic_DNA"/>
</dbReference>
<gene>
    <name evidence="4" type="ORF">PBS001_LOCUS7600</name>
    <name evidence="3" type="ORF">PBS003_LOCUS6575</name>
</gene>
<feature type="chain" id="PRO_5043975738" description="RxLR effector protein" evidence="2">
    <location>
        <begin position="21"/>
        <end position="129"/>
    </location>
</feature>
<protein>
    <recommendedName>
        <fullName evidence="7">RxLR effector protein</fullName>
    </recommendedName>
</protein>
<evidence type="ECO:0000313" key="6">
    <source>
        <dbReference type="Proteomes" id="UP001160483"/>
    </source>
</evidence>
<keyword evidence="5" id="KW-1185">Reference proteome</keyword>
<evidence type="ECO:0000256" key="1">
    <source>
        <dbReference type="SAM" id="MobiDB-lite"/>
    </source>
</evidence>
<evidence type="ECO:0000313" key="5">
    <source>
        <dbReference type="Proteomes" id="UP001158986"/>
    </source>
</evidence>
<dbReference type="Proteomes" id="UP001158986">
    <property type="component" value="Unassembled WGS sequence"/>
</dbReference>
<organism evidence="3 6">
    <name type="scientific">Peronospora belbahrii</name>
    <dbReference type="NCBI Taxonomy" id="622444"/>
    <lineage>
        <taxon>Eukaryota</taxon>
        <taxon>Sar</taxon>
        <taxon>Stramenopiles</taxon>
        <taxon>Oomycota</taxon>
        <taxon>Peronosporomycetes</taxon>
        <taxon>Peronosporales</taxon>
        <taxon>Peronosporaceae</taxon>
        <taxon>Peronospora</taxon>
    </lineage>
</organism>
<evidence type="ECO:0000256" key="2">
    <source>
        <dbReference type="SAM" id="SignalP"/>
    </source>
</evidence>
<feature type="compositionally biased region" description="Polar residues" evidence="1">
    <location>
        <begin position="58"/>
        <end position="68"/>
    </location>
</feature>
<evidence type="ECO:0008006" key="7">
    <source>
        <dbReference type="Google" id="ProtNLM"/>
    </source>
</evidence>
<dbReference type="EMBL" id="CAKLCB010000375">
    <property type="protein sequence ID" value="CAH0521140.1"/>
    <property type="molecule type" value="Genomic_DNA"/>
</dbReference>
<proteinExistence type="predicted"/>
<name>A0AAU9L060_9STRA</name>
<evidence type="ECO:0000313" key="3">
    <source>
        <dbReference type="EMBL" id="CAH0479947.1"/>
    </source>
</evidence>
<dbReference type="AlphaFoldDB" id="A0AAU9L060"/>
<feature type="signal peptide" evidence="2">
    <location>
        <begin position="1"/>
        <end position="20"/>
    </location>
</feature>
<feature type="region of interest" description="Disordered" evidence="1">
    <location>
        <begin position="34"/>
        <end position="73"/>
    </location>
</feature>